<evidence type="ECO:0000256" key="1">
    <source>
        <dbReference type="SAM" id="MobiDB-lite"/>
    </source>
</evidence>
<dbReference type="SMART" id="SM00690">
    <property type="entry name" value="DM5"/>
    <property type="match status" value="1"/>
</dbReference>
<reference evidence="4" key="1">
    <citation type="submission" date="2022-01" db="EMBL/GenBank/DDBJ databases">
        <authorList>
            <person name="King R."/>
        </authorList>
    </citation>
    <scope>NUCLEOTIDE SEQUENCE</scope>
</reference>
<organism evidence="4 5">
    <name type="scientific">Psylliodes chrysocephalus</name>
    <dbReference type="NCBI Taxonomy" id="3402493"/>
    <lineage>
        <taxon>Eukaryota</taxon>
        <taxon>Metazoa</taxon>
        <taxon>Ecdysozoa</taxon>
        <taxon>Arthropoda</taxon>
        <taxon>Hexapoda</taxon>
        <taxon>Insecta</taxon>
        <taxon>Pterygota</taxon>
        <taxon>Neoptera</taxon>
        <taxon>Endopterygota</taxon>
        <taxon>Coleoptera</taxon>
        <taxon>Polyphaga</taxon>
        <taxon>Cucujiformia</taxon>
        <taxon>Chrysomeloidea</taxon>
        <taxon>Chrysomelidae</taxon>
        <taxon>Galerucinae</taxon>
        <taxon>Alticini</taxon>
        <taxon>Psylliodes</taxon>
    </lineage>
</organism>
<dbReference type="OrthoDB" id="6762134at2759"/>
<feature type="region of interest" description="Disordered" evidence="1">
    <location>
        <begin position="50"/>
        <end position="134"/>
    </location>
</feature>
<dbReference type="Proteomes" id="UP001153636">
    <property type="component" value="Chromosome 1"/>
</dbReference>
<keyword evidence="5" id="KW-1185">Reference proteome</keyword>
<dbReference type="Pfam" id="PF03103">
    <property type="entry name" value="DUF243"/>
    <property type="match status" value="1"/>
</dbReference>
<feature type="compositionally biased region" description="Low complexity" evidence="1">
    <location>
        <begin position="50"/>
        <end position="88"/>
    </location>
</feature>
<accession>A0A9P0CJ34</accession>
<evidence type="ECO:0000256" key="2">
    <source>
        <dbReference type="SAM" id="SignalP"/>
    </source>
</evidence>
<feature type="domain" description="DUF243" evidence="3">
    <location>
        <begin position="202"/>
        <end position="299"/>
    </location>
</feature>
<dbReference type="AlphaFoldDB" id="A0A9P0CJ34"/>
<evidence type="ECO:0000259" key="3">
    <source>
        <dbReference type="SMART" id="SM00690"/>
    </source>
</evidence>
<evidence type="ECO:0000313" key="5">
    <source>
        <dbReference type="Proteomes" id="UP001153636"/>
    </source>
</evidence>
<name>A0A9P0CJ34_9CUCU</name>
<feature type="compositionally biased region" description="Polar residues" evidence="1">
    <location>
        <begin position="330"/>
        <end position="341"/>
    </location>
</feature>
<dbReference type="GO" id="GO:0040003">
    <property type="term" value="P:chitin-based cuticle development"/>
    <property type="evidence" value="ECO:0007669"/>
    <property type="project" value="TreeGrafter"/>
</dbReference>
<feature type="signal peptide" evidence="2">
    <location>
        <begin position="1"/>
        <end position="17"/>
    </location>
</feature>
<feature type="compositionally biased region" description="Low complexity" evidence="1">
    <location>
        <begin position="183"/>
        <end position="201"/>
    </location>
</feature>
<proteinExistence type="predicted"/>
<sequence>MRPFIIIFAIAVTGAYSQSYNYPPPSQPIGLGNSPHGSIADLPLSSGYNYPSPGGSASQGIRSSLPAPSSSYDSSPFGSSPSGSSLFGGSQGYNYQPPASASGGFQSTGPSGGFDSSSFGSSPQGSSFNGGNSLGGYNYDSPGFASNGASSFLPRPHDLSSAGSFPAQNFNHGQSVAPSLDYGAPSGSHSHPHHNNAPFPSEQVNKHVYVYVAPQDPQEAASKQVFVPSPVVNHKIIFIKAPQQAQVKSQVIPLPPKTEEKTLVYVLVKKPEEQQIDVQPLPQRAASKPEVYFIKYNTKKDGGDNGGLPSGVQPHPGLPIVEDVRHGGQDPSTSQSINQGSPIYGPPH</sequence>
<dbReference type="GO" id="GO:0008010">
    <property type="term" value="F:structural constituent of chitin-based larval cuticle"/>
    <property type="evidence" value="ECO:0007669"/>
    <property type="project" value="TreeGrafter"/>
</dbReference>
<feature type="region of interest" description="Disordered" evidence="1">
    <location>
        <begin position="163"/>
        <end position="201"/>
    </location>
</feature>
<keyword evidence="2" id="KW-0732">Signal</keyword>
<feature type="compositionally biased region" description="Polar residues" evidence="1">
    <location>
        <begin position="163"/>
        <end position="177"/>
    </location>
</feature>
<gene>
    <name evidence="4" type="ORF">PSYICH_LOCUS881</name>
</gene>
<protein>
    <recommendedName>
        <fullName evidence="3">DUF243 domain-containing protein</fullName>
    </recommendedName>
</protein>
<dbReference type="PANTHER" id="PTHR31927">
    <property type="entry name" value="FI07246P-RELATED-RELATED"/>
    <property type="match status" value="1"/>
</dbReference>
<feature type="compositionally biased region" description="Polar residues" evidence="1">
    <location>
        <begin position="92"/>
        <end position="105"/>
    </location>
</feature>
<dbReference type="GO" id="GO:0062129">
    <property type="term" value="C:chitin-based extracellular matrix"/>
    <property type="evidence" value="ECO:0007669"/>
    <property type="project" value="TreeGrafter"/>
</dbReference>
<dbReference type="InterPro" id="IPR004145">
    <property type="entry name" value="DUF243"/>
</dbReference>
<feature type="region of interest" description="Disordered" evidence="1">
    <location>
        <begin position="297"/>
        <end position="348"/>
    </location>
</feature>
<evidence type="ECO:0000313" key="4">
    <source>
        <dbReference type="EMBL" id="CAH1099587.1"/>
    </source>
</evidence>
<dbReference type="EMBL" id="OV651813">
    <property type="protein sequence ID" value="CAH1099587.1"/>
    <property type="molecule type" value="Genomic_DNA"/>
</dbReference>
<feature type="compositionally biased region" description="Low complexity" evidence="1">
    <location>
        <begin position="107"/>
        <end position="134"/>
    </location>
</feature>
<dbReference type="PANTHER" id="PTHR31927:SF13">
    <property type="entry name" value="TWEEDLEBETA"/>
    <property type="match status" value="1"/>
</dbReference>
<feature type="chain" id="PRO_5040117860" description="DUF243 domain-containing protein" evidence="2">
    <location>
        <begin position="18"/>
        <end position="348"/>
    </location>
</feature>